<proteinExistence type="predicted"/>
<dbReference type="PRINTS" id="PR00111">
    <property type="entry name" value="ABHYDROLASE"/>
</dbReference>
<dbReference type="InterPro" id="IPR000073">
    <property type="entry name" value="AB_hydrolase_1"/>
</dbReference>
<gene>
    <name evidence="2" type="ORF">METZ01_LOCUS187852</name>
</gene>
<reference evidence="2" key="1">
    <citation type="submission" date="2018-05" db="EMBL/GenBank/DDBJ databases">
        <authorList>
            <person name="Lanie J.A."/>
            <person name="Ng W.-L."/>
            <person name="Kazmierczak K.M."/>
            <person name="Andrzejewski T.M."/>
            <person name="Davidsen T.M."/>
            <person name="Wayne K.J."/>
            <person name="Tettelin H."/>
            <person name="Glass J.I."/>
            <person name="Rusch D."/>
            <person name="Podicherti R."/>
            <person name="Tsui H.-C.T."/>
            <person name="Winkler M.E."/>
        </authorList>
    </citation>
    <scope>NUCLEOTIDE SEQUENCE</scope>
</reference>
<dbReference type="EMBL" id="UINC01038254">
    <property type="protein sequence ID" value="SVB34998.1"/>
    <property type="molecule type" value="Genomic_DNA"/>
</dbReference>
<feature type="non-terminal residue" evidence="2">
    <location>
        <position position="1"/>
    </location>
</feature>
<evidence type="ECO:0000313" key="2">
    <source>
        <dbReference type="EMBL" id="SVB34998.1"/>
    </source>
</evidence>
<name>A0A382D966_9ZZZZ</name>
<dbReference type="Gene3D" id="3.40.50.1820">
    <property type="entry name" value="alpha/beta hydrolase"/>
    <property type="match status" value="1"/>
</dbReference>
<protein>
    <recommendedName>
        <fullName evidence="1">AB hydrolase-1 domain-containing protein</fullName>
    </recommendedName>
</protein>
<dbReference type="PANTHER" id="PTHR43798">
    <property type="entry name" value="MONOACYLGLYCEROL LIPASE"/>
    <property type="match status" value="1"/>
</dbReference>
<dbReference type="InterPro" id="IPR050266">
    <property type="entry name" value="AB_hydrolase_sf"/>
</dbReference>
<dbReference type="InterPro" id="IPR029058">
    <property type="entry name" value="AB_hydrolase_fold"/>
</dbReference>
<evidence type="ECO:0000259" key="1">
    <source>
        <dbReference type="Pfam" id="PF12697"/>
    </source>
</evidence>
<feature type="domain" description="AB hydrolase-1" evidence="1">
    <location>
        <begin position="4"/>
        <end position="208"/>
    </location>
</feature>
<dbReference type="AlphaFoldDB" id="A0A382D966"/>
<organism evidence="2">
    <name type="scientific">marine metagenome</name>
    <dbReference type="NCBI Taxonomy" id="408172"/>
    <lineage>
        <taxon>unclassified sequences</taxon>
        <taxon>metagenomes</taxon>
        <taxon>ecological metagenomes</taxon>
    </lineage>
</organism>
<dbReference type="SUPFAM" id="SSF53474">
    <property type="entry name" value="alpha/beta-Hydrolases"/>
    <property type="match status" value="1"/>
</dbReference>
<sequence length="220" mass="24884">NLFGYGETSAWPKKKRQTLKDQAALVIAIAEMLEEPVSLVGHSFGGSVAMKAALNLNERVKRLILIEPNPFYLLNNHGRTEAYRDISLLGEFVKTFGNVGEWTKVAAHFVDYWNSEGSWELLSNQHRANLTEMVKPNLYEWDAVLGCEDDISEWQKFVGRMLVLKGADTRRAISEIVELLKINLPDLEVLDIPNCGHMLPVSHPELVNPIIAEFLDRDIN</sequence>
<dbReference type="Pfam" id="PF12697">
    <property type="entry name" value="Abhydrolase_6"/>
    <property type="match status" value="1"/>
</dbReference>
<accession>A0A382D966</accession>